<keyword evidence="2" id="KW-0808">Transferase</keyword>
<dbReference type="EMBL" id="JAEUBG010003215">
    <property type="protein sequence ID" value="KAH3683165.1"/>
    <property type="molecule type" value="Genomic_DNA"/>
</dbReference>
<evidence type="ECO:0000256" key="1">
    <source>
        <dbReference type="ARBA" id="ARBA00013172"/>
    </source>
</evidence>
<dbReference type="GO" id="GO:0008897">
    <property type="term" value="F:holo-[acyl-carrier-protein] synthase activity"/>
    <property type="evidence" value="ECO:0007669"/>
    <property type="project" value="UniProtKB-EC"/>
</dbReference>
<evidence type="ECO:0000313" key="6">
    <source>
        <dbReference type="Proteomes" id="UP000774326"/>
    </source>
</evidence>
<dbReference type="Pfam" id="PF01648">
    <property type="entry name" value="ACPS"/>
    <property type="match status" value="1"/>
</dbReference>
<evidence type="ECO:0000256" key="2">
    <source>
        <dbReference type="ARBA" id="ARBA00022679"/>
    </source>
</evidence>
<feature type="domain" description="4'-phosphopantetheinyl transferase N-terminal" evidence="4">
    <location>
        <begin position="31"/>
        <end position="132"/>
    </location>
</feature>
<dbReference type="SUPFAM" id="SSF56214">
    <property type="entry name" value="4'-phosphopantetheinyl transferase"/>
    <property type="match status" value="2"/>
</dbReference>
<organism evidence="5 6">
    <name type="scientific">Wickerhamomyces pijperi</name>
    <name type="common">Yeast</name>
    <name type="synonym">Pichia pijperi</name>
    <dbReference type="NCBI Taxonomy" id="599730"/>
    <lineage>
        <taxon>Eukaryota</taxon>
        <taxon>Fungi</taxon>
        <taxon>Dikarya</taxon>
        <taxon>Ascomycota</taxon>
        <taxon>Saccharomycotina</taxon>
        <taxon>Saccharomycetes</taxon>
        <taxon>Phaffomycetales</taxon>
        <taxon>Wickerhamomycetaceae</taxon>
        <taxon>Wickerhamomyces</taxon>
    </lineage>
</organism>
<dbReference type="GO" id="GO:0005829">
    <property type="term" value="C:cytosol"/>
    <property type="evidence" value="ECO:0007669"/>
    <property type="project" value="TreeGrafter"/>
</dbReference>
<dbReference type="Proteomes" id="UP000774326">
    <property type="component" value="Unassembled WGS sequence"/>
</dbReference>
<dbReference type="Gene3D" id="3.90.470.20">
    <property type="entry name" value="4'-phosphopantetheinyl transferase domain"/>
    <property type="match status" value="2"/>
</dbReference>
<dbReference type="GO" id="GO:0000287">
    <property type="term" value="F:magnesium ion binding"/>
    <property type="evidence" value="ECO:0007669"/>
    <property type="project" value="InterPro"/>
</dbReference>
<dbReference type="PANTHER" id="PTHR12215">
    <property type="entry name" value="PHOSPHOPANTETHEINE TRANSFERASE"/>
    <property type="match status" value="1"/>
</dbReference>
<accession>A0A9P8TLJ7</accession>
<reference evidence="5" key="1">
    <citation type="journal article" date="2021" name="Open Biol.">
        <title>Shared evolutionary footprints suggest mitochondrial oxidative damage underlies multiple complex I losses in fungi.</title>
        <authorList>
            <person name="Schikora-Tamarit M.A."/>
            <person name="Marcet-Houben M."/>
            <person name="Nosek J."/>
            <person name="Gabaldon T."/>
        </authorList>
    </citation>
    <scope>NUCLEOTIDE SEQUENCE</scope>
    <source>
        <strain evidence="5">CBS2887</strain>
    </source>
</reference>
<comment type="caution">
    <text evidence="5">The sequence shown here is derived from an EMBL/GenBank/DDBJ whole genome shotgun (WGS) entry which is preliminary data.</text>
</comment>
<evidence type="ECO:0000259" key="3">
    <source>
        <dbReference type="Pfam" id="PF01648"/>
    </source>
</evidence>
<dbReference type="PANTHER" id="PTHR12215:SF10">
    <property type="entry name" value="L-AMINOADIPATE-SEMIALDEHYDE DEHYDROGENASE-PHOSPHOPANTETHEINYL TRANSFERASE"/>
    <property type="match status" value="1"/>
</dbReference>
<dbReference type="EC" id="2.7.8.7" evidence="1"/>
<dbReference type="InterPro" id="IPR008278">
    <property type="entry name" value="4-PPantetheinyl_Trfase_dom"/>
</dbReference>
<dbReference type="OrthoDB" id="26719at2759"/>
<reference evidence="5" key="2">
    <citation type="submission" date="2021-01" db="EMBL/GenBank/DDBJ databases">
        <authorList>
            <person name="Schikora-Tamarit M.A."/>
        </authorList>
    </citation>
    <scope>NUCLEOTIDE SEQUENCE</scope>
    <source>
        <strain evidence="5">CBS2887</strain>
    </source>
</reference>
<dbReference type="InterPro" id="IPR037143">
    <property type="entry name" value="4-PPantetheinyl_Trfase_dom_sf"/>
</dbReference>
<dbReference type="InterPro" id="IPR055066">
    <property type="entry name" value="AASDHPPT_N"/>
</dbReference>
<protein>
    <recommendedName>
        <fullName evidence="1">holo-[acyl-carrier-protein] synthase</fullName>
        <ecNumber evidence="1">2.7.8.7</ecNumber>
    </recommendedName>
</protein>
<evidence type="ECO:0000313" key="5">
    <source>
        <dbReference type="EMBL" id="KAH3683165.1"/>
    </source>
</evidence>
<sequence length="308" mass="35337">MSKTSELNAQFQSLLKSHKSILFYVEIGDFWKDQDFQFETTLRLLPFQQQTKIISKKFNKDAQTALANQLLQRFVCCLFKKSTDINSVEFGFNSFGKPYLLDTNHDHSSSSSSSSSSNNKLSFSMSNQQGFTSMIINTSNREVGIDLASISDCDKFGPLDQLISNFKDIFHEDEFEILNQIEKDHKLKVLFTEYWALKESYAKKIGIGLNANIETFNFKFVGSVEYLQPKERENPSIDQLKLLQNQQVQWMDSTKLYIYDNLEKNLDIFLTQLTKDIVVSVVGDSLENAPLVVKVPLDTIVGYFQTKN</sequence>
<evidence type="ECO:0000259" key="4">
    <source>
        <dbReference type="Pfam" id="PF22624"/>
    </source>
</evidence>
<dbReference type="AlphaFoldDB" id="A0A9P8TLJ7"/>
<feature type="domain" description="4'-phosphopantetheinyl transferase" evidence="3">
    <location>
        <begin position="143"/>
        <end position="219"/>
    </location>
</feature>
<dbReference type="Pfam" id="PF22624">
    <property type="entry name" value="AASDHPPT_N"/>
    <property type="match status" value="1"/>
</dbReference>
<proteinExistence type="predicted"/>
<name>A0A9P8TLJ7_WICPI</name>
<keyword evidence="6" id="KW-1185">Reference proteome</keyword>
<gene>
    <name evidence="5" type="ORF">WICPIJ_005862</name>
</gene>
<dbReference type="GO" id="GO:0019878">
    <property type="term" value="P:lysine biosynthetic process via aminoadipic acid"/>
    <property type="evidence" value="ECO:0007669"/>
    <property type="project" value="TreeGrafter"/>
</dbReference>
<dbReference type="InterPro" id="IPR050559">
    <property type="entry name" value="P-Pant_transferase_sf"/>
</dbReference>